<sequence>MKKTLFLLSGLFIGFGSMAQVKTPQLSPRVEIEQTVGLTEIEIDYSRPSLRGRDLHKEIIPVGKKWRFGANKNTTISFETPVKFGGKDVKEGEYAMYAVPGEKEWKITLYSDVENWGIPKKWENEKVVAELMVPVTKLKKSVETFTISFDNLTINDFDLNASWGNSMLSIKVELPTNELTVASIKETMNGTPTERDYYSASTYYLNSGTELEKSLEYINKAIELKGDAPFYYVRKKAIILNKLGRNEEAIEAAKVSLKKATDAGNADYIRMNQKSIEEWSK</sequence>
<gene>
    <name evidence="2" type="ORF">DXU93_03410</name>
</gene>
<dbReference type="SUPFAM" id="SSF48452">
    <property type="entry name" value="TPR-like"/>
    <property type="match status" value="1"/>
</dbReference>
<dbReference type="RefSeq" id="WP_116879861.1">
    <property type="nucleotide sequence ID" value="NZ_QURB01000002.1"/>
</dbReference>
<dbReference type="Gene3D" id="1.25.40.10">
    <property type="entry name" value="Tetratricopeptide repeat domain"/>
    <property type="match status" value="1"/>
</dbReference>
<dbReference type="AlphaFoldDB" id="A0A3E1EZ90"/>
<reference evidence="2 3" key="1">
    <citation type="submission" date="2018-08" db="EMBL/GenBank/DDBJ databases">
        <title>The draft genome squence of Brumimicrobium sp. N62.</title>
        <authorList>
            <person name="Du Z.-J."/>
            <person name="Luo H.-R."/>
        </authorList>
    </citation>
    <scope>NUCLEOTIDE SEQUENCE [LARGE SCALE GENOMIC DNA]</scope>
    <source>
        <strain evidence="2 3">N62</strain>
    </source>
</reference>
<proteinExistence type="predicted"/>
<feature type="chain" id="PRO_5017584991" evidence="1">
    <location>
        <begin position="20"/>
        <end position="281"/>
    </location>
</feature>
<organism evidence="2 3">
    <name type="scientific">Brumimicrobium aurantiacum</name>
    <dbReference type="NCBI Taxonomy" id="1737063"/>
    <lineage>
        <taxon>Bacteria</taxon>
        <taxon>Pseudomonadati</taxon>
        <taxon>Bacteroidota</taxon>
        <taxon>Flavobacteriia</taxon>
        <taxon>Flavobacteriales</taxon>
        <taxon>Crocinitomicaceae</taxon>
        <taxon>Brumimicrobium</taxon>
    </lineage>
</organism>
<dbReference type="InterPro" id="IPR011990">
    <property type="entry name" value="TPR-like_helical_dom_sf"/>
</dbReference>
<dbReference type="InterPro" id="IPR021314">
    <property type="entry name" value="DUF2911"/>
</dbReference>
<name>A0A3E1EZ90_9FLAO</name>
<keyword evidence="1" id="KW-0732">Signal</keyword>
<keyword evidence="3" id="KW-1185">Reference proteome</keyword>
<accession>A0A3E1EZ90</accession>
<feature type="signal peptide" evidence="1">
    <location>
        <begin position="1"/>
        <end position="19"/>
    </location>
</feature>
<comment type="caution">
    <text evidence="2">The sequence shown here is derived from an EMBL/GenBank/DDBJ whole genome shotgun (WGS) entry which is preliminary data.</text>
</comment>
<evidence type="ECO:0000313" key="2">
    <source>
        <dbReference type="EMBL" id="RFC54882.1"/>
    </source>
</evidence>
<dbReference type="EMBL" id="QURB01000002">
    <property type="protein sequence ID" value="RFC54882.1"/>
    <property type="molecule type" value="Genomic_DNA"/>
</dbReference>
<dbReference type="Pfam" id="PF11138">
    <property type="entry name" value="DUF2911"/>
    <property type="match status" value="1"/>
</dbReference>
<evidence type="ECO:0000256" key="1">
    <source>
        <dbReference type="SAM" id="SignalP"/>
    </source>
</evidence>
<protein>
    <submittedName>
        <fullName evidence="2">DUF2911 domain-containing protein</fullName>
    </submittedName>
</protein>
<evidence type="ECO:0000313" key="3">
    <source>
        <dbReference type="Proteomes" id="UP000257127"/>
    </source>
</evidence>
<dbReference type="Proteomes" id="UP000257127">
    <property type="component" value="Unassembled WGS sequence"/>
</dbReference>
<dbReference type="OrthoDB" id="187854at2"/>